<dbReference type="OrthoDB" id="153645at2"/>
<gene>
    <name evidence="2" type="ORF">EI42_00134</name>
</gene>
<evidence type="ECO:0000259" key="1">
    <source>
        <dbReference type="Pfam" id="PF13490"/>
    </source>
</evidence>
<dbReference type="RefSeq" id="WP_111317658.1">
    <property type="nucleotide sequence ID" value="NZ_BIFX01000001.1"/>
</dbReference>
<sequence>MECQEPGAIRDEELIAYLSGEQVRPAVVRHLARCSACAALVNGYQFLDAKLQQKLYRWNCPPSLLLGEYQMGLLDSTQEAALREHLRICARCTQEAAALTALIANDPLFAVHQPLPEAQKVGVQLSHILHDLQEGTRRILATLLPQPANGGYALRQASVQTSEWPRRYQAGAIQISLQLERETGGRQTLVGLITRKDAALGALQGIPVALLSDETEALYTQRIDDLGNVIFPELPPALYTLEVHFPDGTIVVEQIPLNG</sequence>
<dbReference type="Proteomes" id="UP000248806">
    <property type="component" value="Unassembled WGS sequence"/>
</dbReference>
<proteinExistence type="predicted"/>
<dbReference type="Pfam" id="PF13490">
    <property type="entry name" value="zf-HC2"/>
    <property type="match status" value="1"/>
</dbReference>
<reference evidence="2 3" key="1">
    <citation type="submission" date="2018-06" db="EMBL/GenBank/DDBJ databases">
        <title>Genomic Encyclopedia of Archaeal and Bacterial Type Strains, Phase II (KMG-II): from individual species to whole genera.</title>
        <authorList>
            <person name="Goeker M."/>
        </authorList>
    </citation>
    <scope>NUCLEOTIDE SEQUENCE [LARGE SCALE GENOMIC DNA]</scope>
    <source>
        <strain evidence="2 3">ATCC BAA-1881</strain>
    </source>
</reference>
<protein>
    <recommendedName>
        <fullName evidence="1">Putative zinc-finger domain-containing protein</fullName>
    </recommendedName>
</protein>
<evidence type="ECO:0000313" key="2">
    <source>
        <dbReference type="EMBL" id="PZW35967.1"/>
    </source>
</evidence>
<dbReference type="AlphaFoldDB" id="A0A326UBU1"/>
<dbReference type="InterPro" id="IPR027383">
    <property type="entry name" value="Znf_put"/>
</dbReference>
<name>A0A326UBU1_THEHA</name>
<accession>A0A326UBU1</accession>
<dbReference type="InterPro" id="IPR041916">
    <property type="entry name" value="Anti_sigma_zinc_sf"/>
</dbReference>
<dbReference type="Gene3D" id="1.10.10.1320">
    <property type="entry name" value="Anti-sigma factor, zinc-finger domain"/>
    <property type="match status" value="1"/>
</dbReference>
<dbReference type="EMBL" id="QKUF01000001">
    <property type="protein sequence ID" value="PZW35967.1"/>
    <property type="molecule type" value="Genomic_DNA"/>
</dbReference>
<evidence type="ECO:0000313" key="3">
    <source>
        <dbReference type="Proteomes" id="UP000248806"/>
    </source>
</evidence>
<feature type="domain" description="Putative zinc-finger" evidence="1">
    <location>
        <begin position="65"/>
        <end position="92"/>
    </location>
</feature>
<comment type="caution">
    <text evidence="2">The sequence shown here is derived from an EMBL/GenBank/DDBJ whole genome shotgun (WGS) entry which is preliminary data.</text>
</comment>
<organism evidence="2 3">
    <name type="scientific">Thermosporothrix hazakensis</name>
    <dbReference type="NCBI Taxonomy" id="644383"/>
    <lineage>
        <taxon>Bacteria</taxon>
        <taxon>Bacillati</taxon>
        <taxon>Chloroflexota</taxon>
        <taxon>Ktedonobacteria</taxon>
        <taxon>Ktedonobacterales</taxon>
        <taxon>Thermosporotrichaceae</taxon>
        <taxon>Thermosporothrix</taxon>
    </lineage>
</organism>
<keyword evidence="3" id="KW-1185">Reference proteome</keyword>